<dbReference type="EMBL" id="UXAW01000043">
    <property type="protein sequence ID" value="VDC22476.1"/>
    <property type="molecule type" value="Genomic_DNA"/>
</dbReference>
<dbReference type="SUPFAM" id="SSF51735">
    <property type="entry name" value="NAD(P)-binding Rossmann-fold domains"/>
    <property type="match status" value="1"/>
</dbReference>
<protein>
    <submittedName>
        <fullName evidence="8">CoA binding domain protein</fullName>
    </submittedName>
</protein>
<dbReference type="SUPFAM" id="SSF56059">
    <property type="entry name" value="Glutathione synthetase ATP-binding domain-like"/>
    <property type="match status" value="1"/>
</dbReference>
<dbReference type="InterPro" id="IPR013815">
    <property type="entry name" value="ATP_grasp_subdomain_1"/>
</dbReference>
<sequence>MRVQNGPKSAGEHRLRPLLAPRSVALVGASRKRNSIGNDLMRNLIASGYDGAIYPVNPSNETLYGLRCYPGLGALPGPVDLAILSVPNRVLEQVVAGAIAAGARALVIFASAELEGEEGSLLRERVAALAREAGIPVCGANCMGFYNNDHGLRAFSAFHPEPGEPGGLTLIGQSGSLLQALLFNDPRLRFNLAVSTGQELVTTAADFMDYALDQPSTRAVALVLEAIRDPELFVAALEKARAREIPVIVLKLGRTEAGAGFALSHTGAIAGNAEVYESLFRRYGVISVRDLNELAATAILMCGPRRVAAGGLAAILDSGGERELLVDCAQDHGVPFAQIGPQTVQALAAALDPGLSPVNPVDAWGTGRDYEAGFETCLTALMNDPDTGIGMFVADLNDELDLHAGYAGVCEAVARATDKPVVMMTNYSAWSHRDHAMRLSRAGVAVLDDTAPALRAVRHAMEYRDFLARPAPSPRSAENPRAAHWRAVLAGRDDALTEDEGYALLSDYGIPVPDHRIAESREAALAAARDIGFPLVMKTAAPGILHKSDVGGVRLNLGDEAAVAAAYDDLAARLGPRVLISAMAKGQAELAFGLVRDPQFGSFVMVAFGGIWIEVLKDSQLVMAPVSRDDAARAIGALKMAKVLEGLRGAPPCDRAALIDTFVRLGDLAADLGAHIAELDINPVMVGAGGVVAVDSLILPAKGNAAHG</sequence>
<evidence type="ECO:0000313" key="9">
    <source>
        <dbReference type="Proteomes" id="UP000277498"/>
    </source>
</evidence>
<dbReference type="Gene3D" id="3.30.1490.20">
    <property type="entry name" value="ATP-grasp fold, A domain"/>
    <property type="match status" value="1"/>
</dbReference>
<dbReference type="InterPro" id="IPR011761">
    <property type="entry name" value="ATP-grasp"/>
</dbReference>
<dbReference type="AlphaFoldDB" id="A0A3P5WVG2"/>
<accession>A0A3P5WVG2</accession>
<dbReference type="PANTHER" id="PTHR43334">
    <property type="entry name" value="ACETATE--COA LIGASE [ADP-FORMING]"/>
    <property type="match status" value="1"/>
</dbReference>
<keyword evidence="9" id="KW-1185">Reference proteome</keyword>
<dbReference type="SUPFAM" id="SSF52210">
    <property type="entry name" value="Succinyl-CoA synthetase domains"/>
    <property type="match status" value="2"/>
</dbReference>
<evidence type="ECO:0000256" key="5">
    <source>
        <dbReference type="ARBA" id="ARBA00060888"/>
    </source>
</evidence>
<dbReference type="InterPro" id="IPR051538">
    <property type="entry name" value="Acyl-CoA_Synth/Transferase"/>
</dbReference>
<evidence type="ECO:0000256" key="3">
    <source>
        <dbReference type="ARBA" id="ARBA00022741"/>
    </source>
</evidence>
<organism evidence="8 9">
    <name type="scientific">Pseudogemmobacter humi</name>
    <dbReference type="NCBI Taxonomy" id="2483812"/>
    <lineage>
        <taxon>Bacteria</taxon>
        <taxon>Pseudomonadati</taxon>
        <taxon>Pseudomonadota</taxon>
        <taxon>Alphaproteobacteria</taxon>
        <taxon>Rhodobacterales</taxon>
        <taxon>Paracoccaceae</taxon>
        <taxon>Pseudogemmobacter</taxon>
    </lineage>
</organism>
<gene>
    <name evidence="8" type="ORF">XINFAN_00800</name>
</gene>
<dbReference type="GO" id="GO:0016874">
    <property type="term" value="F:ligase activity"/>
    <property type="evidence" value="ECO:0007669"/>
    <property type="project" value="UniProtKB-KW"/>
</dbReference>
<reference evidence="8 9" key="1">
    <citation type="submission" date="2018-11" db="EMBL/GenBank/DDBJ databases">
        <authorList>
            <person name="Criscuolo A."/>
        </authorList>
    </citation>
    <scope>NUCLEOTIDE SEQUENCE [LARGE SCALE GENOMIC DNA]</scope>
    <source>
        <strain evidence="8">ACIP111625</strain>
    </source>
</reference>
<proteinExistence type="inferred from homology"/>
<evidence type="ECO:0000256" key="4">
    <source>
        <dbReference type="ARBA" id="ARBA00022840"/>
    </source>
</evidence>
<dbReference type="InterPro" id="IPR032875">
    <property type="entry name" value="Succ_CoA_lig_flav_dom"/>
</dbReference>
<dbReference type="Pfam" id="PF13607">
    <property type="entry name" value="Succ_CoA_lig"/>
    <property type="match status" value="1"/>
</dbReference>
<dbReference type="Gene3D" id="3.40.50.720">
    <property type="entry name" value="NAD(P)-binding Rossmann-like Domain"/>
    <property type="match status" value="1"/>
</dbReference>
<name>A0A3P5WVG2_9RHOB</name>
<dbReference type="InterPro" id="IPR003781">
    <property type="entry name" value="CoA-bd"/>
</dbReference>
<keyword evidence="1" id="KW-0816">Tricarboxylic acid cycle</keyword>
<dbReference type="Proteomes" id="UP000277498">
    <property type="component" value="Unassembled WGS sequence"/>
</dbReference>
<dbReference type="Pfam" id="PF13549">
    <property type="entry name" value="ATP-grasp_5"/>
    <property type="match status" value="1"/>
</dbReference>
<evidence type="ECO:0000256" key="1">
    <source>
        <dbReference type="ARBA" id="ARBA00022532"/>
    </source>
</evidence>
<evidence type="ECO:0000256" key="2">
    <source>
        <dbReference type="ARBA" id="ARBA00022598"/>
    </source>
</evidence>
<dbReference type="GO" id="GO:0005524">
    <property type="term" value="F:ATP binding"/>
    <property type="evidence" value="ECO:0007669"/>
    <property type="project" value="UniProtKB-UniRule"/>
</dbReference>
<dbReference type="GO" id="GO:0006099">
    <property type="term" value="P:tricarboxylic acid cycle"/>
    <property type="evidence" value="ECO:0007669"/>
    <property type="project" value="UniProtKB-KW"/>
</dbReference>
<dbReference type="Gene3D" id="3.30.470.20">
    <property type="entry name" value="ATP-grasp fold, B domain"/>
    <property type="match status" value="1"/>
</dbReference>
<dbReference type="InterPro" id="IPR016102">
    <property type="entry name" value="Succinyl-CoA_synth-like"/>
</dbReference>
<dbReference type="InterPro" id="IPR036291">
    <property type="entry name" value="NAD(P)-bd_dom_sf"/>
</dbReference>
<dbReference type="Gene3D" id="3.40.50.261">
    <property type="entry name" value="Succinyl-CoA synthetase domains"/>
    <property type="match status" value="2"/>
</dbReference>
<keyword evidence="4 6" id="KW-0067">ATP-binding</keyword>
<dbReference type="OrthoDB" id="9807426at2"/>
<dbReference type="PANTHER" id="PTHR43334:SF1">
    <property type="entry name" value="3-HYDROXYPROPIONATE--COA LIGASE [ADP-FORMING]"/>
    <property type="match status" value="1"/>
</dbReference>
<keyword evidence="2" id="KW-0436">Ligase</keyword>
<evidence type="ECO:0000313" key="8">
    <source>
        <dbReference type="EMBL" id="VDC22476.1"/>
    </source>
</evidence>
<dbReference type="FunFam" id="3.30.1490.20:FF:000020">
    <property type="entry name" value="Protein lysine acetyltransferase"/>
    <property type="match status" value="1"/>
</dbReference>
<evidence type="ECO:0000256" key="6">
    <source>
        <dbReference type="PROSITE-ProRule" id="PRU00409"/>
    </source>
</evidence>
<keyword evidence="3 6" id="KW-0547">Nucleotide-binding</keyword>
<dbReference type="SMART" id="SM00881">
    <property type="entry name" value="CoA_binding"/>
    <property type="match status" value="1"/>
</dbReference>
<dbReference type="PROSITE" id="PS50975">
    <property type="entry name" value="ATP_GRASP"/>
    <property type="match status" value="1"/>
</dbReference>
<comment type="similarity">
    <text evidence="5">In the N-terminal section; belongs to the acetate CoA ligase alpha subunit family.</text>
</comment>
<feature type="domain" description="ATP-grasp" evidence="7">
    <location>
        <begin position="502"/>
        <end position="705"/>
    </location>
</feature>
<evidence type="ECO:0000259" key="7">
    <source>
        <dbReference type="PROSITE" id="PS50975"/>
    </source>
</evidence>
<dbReference type="Pfam" id="PF13380">
    <property type="entry name" value="CoA_binding_2"/>
    <property type="match status" value="1"/>
</dbReference>
<dbReference type="GO" id="GO:0046872">
    <property type="term" value="F:metal ion binding"/>
    <property type="evidence" value="ECO:0007669"/>
    <property type="project" value="InterPro"/>
</dbReference>
<dbReference type="RefSeq" id="WP_160144529.1">
    <property type="nucleotide sequence ID" value="NZ_UXAW01000043.1"/>
</dbReference>